<evidence type="ECO:0000256" key="1">
    <source>
        <dbReference type="ARBA" id="ARBA00023015"/>
    </source>
</evidence>
<dbReference type="GO" id="GO:0016987">
    <property type="term" value="F:sigma factor activity"/>
    <property type="evidence" value="ECO:0007669"/>
    <property type="project" value="UniProtKB-KW"/>
</dbReference>
<dbReference type="PANTHER" id="PTHR30603">
    <property type="entry name" value="RNA POLYMERASE SIGMA FACTOR RPO"/>
    <property type="match status" value="1"/>
</dbReference>
<dbReference type="PANTHER" id="PTHR30603:SF60">
    <property type="entry name" value="RNA POLYMERASE SIGMA FACTOR RPOD"/>
    <property type="match status" value="1"/>
</dbReference>
<evidence type="ECO:0000313" key="8">
    <source>
        <dbReference type="Proteomes" id="UP000176854"/>
    </source>
</evidence>
<dbReference type="InterPro" id="IPR007627">
    <property type="entry name" value="RNA_pol_sigma70_r2"/>
</dbReference>
<dbReference type="PRINTS" id="PR00046">
    <property type="entry name" value="SIGMA70FCT"/>
</dbReference>
<dbReference type="InterPro" id="IPR050239">
    <property type="entry name" value="Sigma-70_RNA_pol_init_factors"/>
</dbReference>
<feature type="compositionally biased region" description="Polar residues" evidence="5">
    <location>
        <begin position="12"/>
        <end position="22"/>
    </location>
</feature>
<evidence type="ECO:0000256" key="2">
    <source>
        <dbReference type="ARBA" id="ARBA00023082"/>
    </source>
</evidence>
<protein>
    <recommendedName>
        <fullName evidence="6">RNA polymerase sigma-70 domain-containing protein</fullName>
    </recommendedName>
</protein>
<name>A0A1F5Z9Z9_9BACT</name>
<keyword evidence="3" id="KW-0238">DNA-binding</keyword>
<dbReference type="EMBL" id="MFJC01000037">
    <property type="protein sequence ID" value="OGG08942.1"/>
    <property type="molecule type" value="Genomic_DNA"/>
</dbReference>
<dbReference type="NCBIfam" id="TIGR02937">
    <property type="entry name" value="sigma70-ECF"/>
    <property type="match status" value="1"/>
</dbReference>
<dbReference type="Pfam" id="PF04545">
    <property type="entry name" value="Sigma70_r4"/>
    <property type="match status" value="1"/>
</dbReference>
<dbReference type="InterPro" id="IPR000943">
    <property type="entry name" value="RNA_pol_sigma70"/>
</dbReference>
<dbReference type="STRING" id="1798373.A2154_02720"/>
<gene>
    <name evidence="7" type="ORF">A2154_02720</name>
</gene>
<evidence type="ECO:0000256" key="4">
    <source>
        <dbReference type="ARBA" id="ARBA00023163"/>
    </source>
</evidence>
<dbReference type="InterPro" id="IPR007630">
    <property type="entry name" value="RNA_pol_sigma70_r4"/>
</dbReference>
<evidence type="ECO:0000259" key="6">
    <source>
        <dbReference type="PROSITE" id="PS00715"/>
    </source>
</evidence>
<dbReference type="SUPFAM" id="SSF88946">
    <property type="entry name" value="Sigma2 domain of RNA polymerase sigma factors"/>
    <property type="match status" value="1"/>
</dbReference>
<sequence length="360" mass="40188">MPSVEIEIPAFNSKSDLSQSQMPALPSGSDEPDAGSALTLSTDHHLTHKPDYEPGVENSTDPLKIYLDEAAREPLLTVEDEKILMKQIIGARQAEAELAARTAVDGVDNKHVRALRQTVKTGQEAHDRFVRANLRLVVSVAKKYKDFGAPFLDLIQEGNLGLLKAVEKFDISLGYKFSTYASWYIRRKVIQCIANQGETLRIPQAKLDLLTRGRKFADDYLNKNGSHPKADEIARALGITSESYAGLLNAYDMISLDSPVAESDMLMHEVIAADTSSVGTIGELDPIQKAAITGLVREIIGDNQRLQTIMYLKFVKVRTLAEIGQEVHISEERVRKLIERALRRIHYRILKDPDLRQVFN</sequence>
<dbReference type="PROSITE" id="PS00715">
    <property type="entry name" value="SIGMA70_1"/>
    <property type="match status" value="1"/>
</dbReference>
<keyword evidence="4" id="KW-0804">Transcription</keyword>
<feature type="domain" description="RNA polymerase sigma-70" evidence="6">
    <location>
        <begin position="153"/>
        <end position="166"/>
    </location>
</feature>
<dbReference type="GO" id="GO:0003677">
    <property type="term" value="F:DNA binding"/>
    <property type="evidence" value="ECO:0007669"/>
    <property type="project" value="UniProtKB-KW"/>
</dbReference>
<dbReference type="Pfam" id="PF00140">
    <property type="entry name" value="Sigma70_r1_2"/>
    <property type="match status" value="1"/>
</dbReference>
<evidence type="ECO:0000313" key="7">
    <source>
        <dbReference type="EMBL" id="OGG08942.1"/>
    </source>
</evidence>
<dbReference type="AlphaFoldDB" id="A0A1F5Z9Z9"/>
<keyword evidence="1" id="KW-0805">Transcription regulation</keyword>
<accession>A0A1F5Z9Z9</accession>
<evidence type="ECO:0000256" key="3">
    <source>
        <dbReference type="ARBA" id="ARBA00023125"/>
    </source>
</evidence>
<keyword evidence="2" id="KW-0731">Sigma factor</keyword>
<evidence type="ECO:0000256" key="5">
    <source>
        <dbReference type="SAM" id="MobiDB-lite"/>
    </source>
</evidence>
<dbReference type="SUPFAM" id="SSF88659">
    <property type="entry name" value="Sigma3 and sigma4 domains of RNA polymerase sigma factors"/>
    <property type="match status" value="2"/>
</dbReference>
<comment type="caution">
    <text evidence="7">The sequence shown here is derived from an EMBL/GenBank/DDBJ whole genome shotgun (WGS) entry which is preliminary data.</text>
</comment>
<dbReference type="InterPro" id="IPR014284">
    <property type="entry name" value="RNA_pol_sigma-70_dom"/>
</dbReference>
<feature type="region of interest" description="Disordered" evidence="5">
    <location>
        <begin position="1"/>
        <end position="38"/>
    </location>
</feature>
<dbReference type="Pfam" id="PF04542">
    <property type="entry name" value="Sigma70_r2"/>
    <property type="match status" value="1"/>
</dbReference>
<dbReference type="InterPro" id="IPR009042">
    <property type="entry name" value="RNA_pol_sigma70_r1_2"/>
</dbReference>
<dbReference type="Gene3D" id="1.10.601.10">
    <property type="entry name" value="RNA Polymerase Primary Sigma Factor"/>
    <property type="match status" value="1"/>
</dbReference>
<dbReference type="Proteomes" id="UP000176854">
    <property type="component" value="Unassembled WGS sequence"/>
</dbReference>
<dbReference type="InterPro" id="IPR013325">
    <property type="entry name" value="RNA_pol_sigma_r2"/>
</dbReference>
<dbReference type="InterPro" id="IPR013324">
    <property type="entry name" value="RNA_pol_sigma_r3/r4-like"/>
</dbReference>
<proteinExistence type="predicted"/>
<organism evidence="7 8">
    <name type="scientific">Candidatus Gottesmanbacteria bacterium RBG_16_43_7</name>
    <dbReference type="NCBI Taxonomy" id="1798373"/>
    <lineage>
        <taxon>Bacteria</taxon>
        <taxon>Candidatus Gottesmaniibacteriota</taxon>
    </lineage>
</organism>
<dbReference type="GO" id="GO:0006352">
    <property type="term" value="P:DNA-templated transcription initiation"/>
    <property type="evidence" value="ECO:0007669"/>
    <property type="project" value="InterPro"/>
</dbReference>
<reference evidence="7 8" key="1">
    <citation type="journal article" date="2016" name="Nat. Commun.">
        <title>Thousands of microbial genomes shed light on interconnected biogeochemical processes in an aquifer system.</title>
        <authorList>
            <person name="Anantharaman K."/>
            <person name="Brown C.T."/>
            <person name="Hug L.A."/>
            <person name="Sharon I."/>
            <person name="Castelle C.J."/>
            <person name="Probst A.J."/>
            <person name="Thomas B.C."/>
            <person name="Singh A."/>
            <person name="Wilkins M.J."/>
            <person name="Karaoz U."/>
            <person name="Brodie E.L."/>
            <person name="Williams K.H."/>
            <person name="Hubbard S.S."/>
            <person name="Banfield J.F."/>
        </authorList>
    </citation>
    <scope>NUCLEOTIDE SEQUENCE [LARGE SCALE GENOMIC DNA]</scope>
</reference>
<dbReference type="Gene3D" id="1.20.140.160">
    <property type="match status" value="1"/>
</dbReference>